<name>A0ABZ0RH25_9BACT</name>
<dbReference type="RefSeq" id="WP_319831266.1">
    <property type="nucleotide sequence ID" value="NZ_CP138858.1"/>
</dbReference>
<comment type="pathway">
    <text evidence="2">Amino-acid biosynthesis; L-isoleucine biosynthesis; L-isoleucine from 2-oxobutanoate: step 4/4.</text>
</comment>
<keyword evidence="14" id="KW-1185">Reference proteome</keyword>
<dbReference type="SUPFAM" id="SSF56752">
    <property type="entry name" value="D-aminoacid aminotransferase-like PLP-dependent enzymes"/>
    <property type="match status" value="1"/>
</dbReference>
<evidence type="ECO:0000256" key="5">
    <source>
        <dbReference type="ARBA" id="ARBA00009320"/>
    </source>
</evidence>
<proteinExistence type="inferred from homology"/>
<dbReference type="PROSITE" id="PS00770">
    <property type="entry name" value="AA_TRANSFER_CLASS_4"/>
    <property type="match status" value="1"/>
</dbReference>
<evidence type="ECO:0000256" key="8">
    <source>
        <dbReference type="ARBA" id="ARBA00048212"/>
    </source>
</evidence>
<comment type="catalytic activity">
    <reaction evidence="9">
        <text>L-isoleucine + 2-oxoglutarate = (S)-3-methyl-2-oxopentanoate + L-glutamate</text>
        <dbReference type="Rhea" id="RHEA:24801"/>
        <dbReference type="ChEBI" id="CHEBI:16810"/>
        <dbReference type="ChEBI" id="CHEBI:29985"/>
        <dbReference type="ChEBI" id="CHEBI:35146"/>
        <dbReference type="ChEBI" id="CHEBI:58045"/>
        <dbReference type="EC" id="2.6.1.42"/>
    </reaction>
</comment>
<keyword evidence="13" id="KW-0808">Transferase</keyword>
<accession>A0ABZ0RH25</accession>
<dbReference type="InterPro" id="IPR050571">
    <property type="entry name" value="Class-IV_PLP-Dep_Aminotrnsfr"/>
</dbReference>
<dbReference type="Gene3D" id="3.30.470.10">
    <property type="match status" value="1"/>
</dbReference>
<comment type="catalytic activity">
    <reaction evidence="10">
        <text>L-leucine + 2-oxoglutarate = 4-methyl-2-oxopentanoate + L-glutamate</text>
        <dbReference type="Rhea" id="RHEA:18321"/>
        <dbReference type="ChEBI" id="CHEBI:16810"/>
        <dbReference type="ChEBI" id="CHEBI:17865"/>
        <dbReference type="ChEBI" id="CHEBI:29985"/>
        <dbReference type="ChEBI" id="CHEBI:57427"/>
        <dbReference type="EC" id="2.6.1.42"/>
    </reaction>
</comment>
<dbReference type="InterPro" id="IPR036038">
    <property type="entry name" value="Aminotransferase-like"/>
</dbReference>
<dbReference type="Gene3D" id="3.20.10.10">
    <property type="entry name" value="D-amino Acid Aminotransferase, subunit A, domain 2"/>
    <property type="match status" value="1"/>
</dbReference>
<dbReference type="Proteomes" id="UP001324993">
    <property type="component" value="Chromosome"/>
</dbReference>
<dbReference type="Pfam" id="PF01063">
    <property type="entry name" value="Aminotran_4"/>
    <property type="match status" value="1"/>
</dbReference>
<evidence type="ECO:0000256" key="9">
    <source>
        <dbReference type="ARBA" id="ARBA00048798"/>
    </source>
</evidence>
<evidence type="ECO:0000256" key="4">
    <source>
        <dbReference type="ARBA" id="ARBA00005072"/>
    </source>
</evidence>
<comment type="pathway">
    <text evidence="4">Amino-acid biosynthesis; L-leucine biosynthesis; L-leucine from 3-methyl-2-oxobutanoate: step 4/4.</text>
</comment>
<dbReference type="InterPro" id="IPR043132">
    <property type="entry name" value="BCAT-like_C"/>
</dbReference>
<protein>
    <recommendedName>
        <fullName evidence="6">branched-chain-amino-acid transaminase</fullName>
        <ecNumber evidence="6">2.6.1.42</ecNumber>
    </recommendedName>
</protein>
<evidence type="ECO:0000256" key="6">
    <source>
        <dbReference type="ARBA" id="ARBA00013053"/>
    </source>
</evidence>
<evidence type="ECO:0000256" key="7">
    <source>
        <dbReference type="ARBA" id="ARBA00022898"/>
    </source>
</evidence>
<evidence type="ECO:0000256" key="2">
    <source>
        <dbReference type="ARBA" id="ARBA00004824"/>
    </source>
</evidence>
<evidence type="ECO:0000313" key="14">
    <source>
        <dbReference type="Proteomes" id="UP001324993"/>
    </source>
</evidence>
<organism evidence="13 14">
    <name type="scientific">Coraliomargarita algicola</name>
    <dbReference type="NCBI Taxonomy" id="3092156"/>
    <lineage>
        <taxon>Bacteria</taxon>
        <taxon>Pseudomonadati</taxon>
        <taxon>Verrucomicrobiota</taxon>
        <taxon>Opitutia</taxon>
        <taxon>Puniceicoccales</taxon>
        <taxon>Coraliomargaritaceae</taxon>
        <taxon>Coraliomargarita</taxon>
    </lineage>
</organism>
<dbReference type="PANTHER" id="PTHR42743:SF11">
    <property type="entry name" value="AMINODEOXYCHORISMATE LYASE"/>
    <property type="match status" value="1"/>
</dbReference>
<dbReference type="PANTHER" id="PTHR42743">
    <property type="entry name" value="AMINO-ACID AMINOTRANSFERASE"/>
    <property type="match status" value="1"/>
</dbReference>
<dbReference type="EMBL" id="CP138858">
    <property type="protein sequence ID" value="WPJ94330.1"/>
    <property type="molecule type" value="Genomic_DNA"/>
</dbReference>
<keyword evidence="13" id="KW-0032">Aminotransferase</keyword>
<comment type="similarity">
    <text evidence="5 11">Belongs to the class-IV pyridoxal-phosphate-dependent aminotransferase family.</text>
</comment>
<comment type="catalytic activity">
    <reaction evidence="8">
        <text>L-valine + 2-oxoglutarate = 3-methyl-2-oxobutanoate + L-glutamate</text>
        <dbReference type="Rhea" id="RHEA:24813"/>
        <dbReference type="ChEBI" id="CHEBI:11851"/>
        <dbReference type="ChEBI" id="CHEBI:16810"/>
        <dbReference type="ChEBI" id="CHEBI:29985"/>
        <dbReference type="ChEBI" id="CHEBI:57762"/>
        <dbReference type="EC" id="2.6.1.42"/>
    </reaction>
</comment>
<reference evidence="13 14" key="1">
    <citation type="submission" date="2023-11" db="EMBL/GenBank/DDBJ databases">
        <title>Coraliomargarita sp. nov., isolated from marine algae.</title>
        <authorList>
            <person name="Lee J.K."/>
            <person name="Baek J.H."/>
            <person name="Kim J.M."/>
            <person name="Choi D.G."/>
            <person name="Jeon C.O."/>
        </authorList>
    </citation>
    <scope>NUCLEOTIDE SEQUENCE [LARGE SCALE GENOMIC DNA]</scope>
    <source>
        <strain evidence="13 14">J2-16</strain>
    </source>
</reference>
<evidence type="ECO:0000313" key="13">
    <source>
        <dbReference type="EMBL" id="WPJ94330.1"/>
    </source>
</evidence>
<gene>
    <name evidence="13" type="ORF">SH580_12880</name>
</gene>
<sequence>MSDIVIISPTECVMLAPTDAGFAHGFGLFETMRYDAGRLYFWQDHWARLTRSARHFTLDLPAEAAVLRALRQLVTSAAMQSGILKLSLLKHAEGSCLYVYARPPLPAPDRRCLWLDTDCPIGRRSLLAGHKTHNYMEAMCLLQRAREQGFYDALRLDDAGMLAETTTANLFFVRDGCLYTPALDTGILPGVTRAALLRATELGIVEGRFTPDDLFEAEAVFVTNATHGVQIVEGIDGFSGDRRLDLTGASQACQAIESVLVRAQAERAYQLI</sequence>
<dbReference type="InterPro" id="IPR001544">
    <property type="entry name" value="Aminotrans_IV"/>
</dbReference>
<comment type="pathway">
    <text evidence="3">Amino-acid biosynthesis; L-valine biosynthesis; L-valine from pyruvate: step 4/4.</text>
</comment>
<evidence type="ECO:0000256" key="3">
    <source>
        <dbReference type="ARBA" id="ARBA00004931"/>
    </source>
</evidence>
<dbReference type="InterPro" id="IPR018300">
    <property type="entry name" value="Aminotrans_IV_CS"/>
</dbReference>
<evidence type="ECO:0000256" key="12">
    <source>
        <dbReference type="RuleBase" id="RU004516"/>
    </source>
</evidence>
<dbReference type="EC" id="2.6.1.42" evidence="6"/>
<evidence type="ECO:0000256" key="10">
    <source>
        <dbReference type="ARBA" id="ARBA00049229"/>
    </source>
</evidence>
<evidence type="ECO:0000256" key="11">
    <source>
        <dbReference type="RuleBase" id="RU004106"/>
    </source>
</evidence>
<dbReference type="InterPro" id="IPR043131">
    <property type="entry name" value="BCAT-like_N"/>
</dbReference>
<dbReference type="GO" id="GO:0008483">
    <property type="term" value="F:transaminase activity"/>
    <property type="evidence" value="ECO:0007669"/>
    <property type="project" value="UniProtKB-KW"/>
</dbReference>
<keyword evidence="7 12" id="KW-0663">Pyridoxal phosphate</keyword>
<evidence type="ECO:0000256" key="1">
    <source>
        <dbReference type="ARBA" id="ARBA00001933"/>
    </source>
</evidence>
<comment type="cofactor">
    <cofactor evidence="1 12">
        <name>pyridoxal 5'-phosphate</name>
        <dbReference type="ChEBI" id="CHEBI:597326"/>
    </cofactor>
</comment>